<comment type="caution">
    <text evidence="1">The sequence shown here is derived from an EMBL/GenBank/DDBJ whole genome shotgun (WGS) entry which is preliminary data.</text>
</comment>
<reference evidence="1 2" key="1">
    <citation type="submission" date="2024-02" db="EMBL/GenBank/DDBJ databases">
        <title>Bacteria isolated from the canopy kelp, Nereocystis luetkeana.</title>
        <authorList>
            <person name="Pfister C.A."/>
            <person name="Younker I.T."/>
            <person name="Light S.H."/>
        </authorList>
    </citation>
    <scope>NUCLEOTIDE SEQUENCE [LARGE SCALE GENOMIC DNA]</scope>
    <source>
        <strain evidence="1 2">TI.4.07</strain>
    </source>
</reference>
<name>A0ABU9G7D0_9GAMM</name>
<dbReference type="Pfam" id="PF10689">
    <property type="entry name" value="DUF2496"/>
    <property type="match status" value="1"/>
</dbReference>
<accession>A0ABU9G7D0</accession>
<dbReference type="Proteomes" id="UP001379949">
    <property type="component" value="Unassembled WGS sequence"/>
</dbReference>
<evidence type="ECO:0000313" key="1">
    <source>
        <dbReference type="EMBL" id="MEL0614165.1"/>
    </source>
</evidence>
<proteinExistence type="predicted"/>
<dbReference type="EMBL" id="JBAKAR010000012">
    <property type="protein sequence ID" value="MEL0614165.1"/>
    <property type="molecule type" value="Genomic_DNA"/>
</dbReference>
<dbReference type="InterPro" id="IPR019630">
    <property type="entry name" value="DUF2496_YbaM-rel"/>
</dbReference>
<organism evidence="1 2">
    <name type="scientific">Marinomonas arenicola</name>
    <dbReference type="NCBI Taxonomy" id="569601"/>
    <lineage>
        <taxon>Bacteria</taxon>
        <taxon>Pseudomonadati</taxon>
        <taxon>Pseudomonadota</taxon>
        <taxon>Gammaproteobacteria</taxon>
        <taxon>Oceanospirillales</taxon>
        <taxon>Oceanospirillaceae</taxon>
        <taxon>Marinomonas</taxon>
    </lineage>
</organism>
<gene>
    <name evidence="1" type="ORF">V6242_13500</name>
</gene>
<evidence type="ECO:0000313" key="2">
    <source>
        <dbReference type="Proteomes" id="UP001379949"/>
    </source>
</evidence>
<sequence length="62" mass="6617">MSLENAPTHIKLAIDLIALLEDNKIDNQVAIDALTLALNDFKAKQKHANNALSAAARAAPQP</sequence>
<keyword evidence="2" id="KW-1185">Reference proteome</keyword>
<dbReference type="RefSeq" id="WP_341564262.1">
    <property type="nucleotide sequence ID" value="NZ_JBAKAQ010000003.1"/>
</dbReference>
<protein>
    <submittedName>
        <fullName evidence="1">DUF2496 domain-containing protein</fullName>
    </submittedName>
</protein>